<comment type="caution">
    <text evidence="1">The sequence shown here is derived from an EMBL/GenBank/DDBJ whole genome shotgun (WGS) entry which is preliminary data.</text>
</comment>
<evidence type="ECO:0000313" key="1">
    <source>
        <dbReference type="EMBL" id="KAH9413735.1"/>
    </source>
</evidence>
<reference evidence="1 2" key="2">
    <citation type="journal article" date="2022" name="Mol. Biol. Evol.">
        <title>Comparative Genomics Reveals Insights into the Divergent Evolution of Astigmatic Mites and Household Pest Adaptations.</title>
        <authorList>
            <person name="Xiong Q."/>
            <person name="Wan A.T."/>
            <person name="Liu X."/>
            <person name="Fung C.S."/>
            <person name="Xiao X."/>
            <person name="Malainual N."/>
            <person name="Hou J."/>
            <person name="Wang L."/>
            <person name="Wang M."/>
            <person name="Yang K.Y."/>
            <person name="Cui Y."/>
            <person name="Leung E.L."/>
            <person name="Nong W."/>
            <person name="Shin S.K."/>
            <person name="Au S.W."/>
            <person name="Jeong K.Y."/>
            <person name="Chew F.T."/>
            <person name="Hui J.H."/>
            <person name="Leung T.F."/>
            <person name="Tungtrongchitr A."/>
            <person name="Zhong N."/>
            <person name="Liu Z."/>
            <person name="Tsui S.K."/>
        </authorList>
    </citation>
    <scope>NUCLEOTIDE SEQUENCE [LARGE SCALE GENOMIC DNA]</scope>
    <source>
        <strain evidence="1">Derp</strain>
    </source>
</reference>
<sequence>MSLQFQNVKKTDDHIENELQQIIYELQHRINNVSMTTIHSQLTTNIDRLINLIELCSLSSDSLIHQHVEQLKLDLKVTNTNLKFIKLENDKRNILQSEQNLKSKLNKLFAYYYTFQSLNVGCSNNLNHVEDDNDEFVNEDFNVKCIEEELVYIPVIRYLNNSNVLFCNDHDDVRIDENIDHKNGKNRSLKRSISNLFHINNNDKKDLNFCRTTNVQNEQHSTLPTAFLFLSKFQIRYLNDLHKQSAFHL</sequence>
<organism evidence="1 2">
    <name type="scientific">Dermatophagoides pteronyssinus</name>
    <name type="common">European house dust mite</name>
    <dbReference type="NCBI Taxonomy" id="6956"/>
    <lineage>
        <taxon>Eukaryota</taxon>
        <taxon>Metazoa</taxon>
        <taxon>Ecdysozoa</taxon>
        <taxon>Arthropoda</taxon>
        <taxon>Chelicerata</taxon>
        <taxon>Arachnida</taxon>
        <taxon>Acari</taxon>
        <taxon>Acariformes</taxon>
        <taxon>Sarcoptiformes</taxon>
        <taxon>Astigmata</taxon>
        <taxon>Psoroptidia</taxon>
        <taxon>Analgoidea</taxon>
        <taxon>Pyroglyphidae</taxon>
        <taxon>Dermatophagoidinae</taxon>
        <taxon>Dermatophagoides</taxon>
    </lineage>
</organism>
<dbReference type="EMBL" id="NJHN03000119">
    <property type="protein sequence ID" value="KAH9413735.1"/>
    <property type="molecule type" value="Genomic_DNA"/>
</dbReference>
<gene>
    <name evidence="1" type="ORF">DERP_012068</name>
</gene>
<accession>A0ABQ8ITU1</accession>
<reference evidence="1 2" key="1">
    <citation type="journal article" date="2018" name="J. Allergy Clin. Immunol.">
        <title>High-quality assembly of Dermatophagoides pteronyssinus genome and transcriptome reveals a wide range of novel allergens.</title>
        <authorList>
            <person name="Liu X.Y."/>
            <person name="Yang K.Y."/>
            <person name="Wang M.Q."/>
            <person name="Kwok J.S."/>
            <person name="Zeng X."/>
            <person name="Yang Z."/>
            <person name="Xiao X.J."/>
            <person name="Lau C.P."/>
            <person name="Li Y."/>
            <person name="Huang Z.M."/>
            <person name="Ba J.G."/>
            <person name="Yim A.K."/>
            <person name="Ouyang C.Y."/>
            <person name="Ngai S.M."/>
            <person name="Chan T.F."/>
            <person name="Leung E.L."/>
            <person name="Liu L."/>
            <person name="Liu Z.G."/>
            <person name="Tsui S.K."/>
        </authorList>
    </citation>
    <scope>NUCLEOTIDE SEQUENCE [LARGE SCALE GENOMIC DNA]</scope>
    <source>
        <strain evidence="1">Derp</strain>
    </source>
</reference>
<proteinExistence type="predicted"/>
<evidence type="ECO:0000313" key="2">
    <source>
        <dbReference type="Proteomes" id="UP000887458"/>
    </source>
</evidence>
<keyword evidence="2" id="KW-1185">Reference proteome</keyword>
<dbReference type="Proteomes" id="UP000887458">
    <property type="component" value="Unassembled WGS sequence"/>
</dbReference>
<protein>
    <submittedName>
        <fullName evidence="1">Uncharacterized protein</fullName>
    </submittedName>
</protein>
<name>A0ABQ8ITU1_DERPT</name>